<keyword evidence="3" id="KW-0489">Methyltransferase</keyword>
<dbReference type="InterPro" id="IPR013216">
    <property type="entry name" value="Methyltransf_11"/>
</dbReference>
<feature type="domain" description="Methyltransferase type 11" evidence="1">
    <location>
        <begin position="57"/>
        <end position="140"/>
    </location>
</feature>
<dbReference type="CDD" id="cd02440">
    <property type="entry name" value="AdoMet_MTases"/>
    <property type="match status" value="1"/>
</dbReference>
<proteinExistence type="predicted"/>
<dbReference type="InterPro" id="IPR029063">
    <property type="entry name" value="SAM-dependent_MTases_sf"/>
</dbReference>
<evidence type="ECO:0000313" key="3">
    <source>
        <dbReference type="EMBL" id="HHP92102.1"/>
    </source>
</evidence>
<keyword evidence="3" id="KW-0808">Transferase</keyword>
<sequence length="250" mass="28647">MDILRRLFSVMKQAVSTIGESDPRPNTYLAKLFHKPRYDEIVSIVKEYVGDSISVLIDVGCGKGVLYDFLVRAGVRVEMYICCDIKESYLREAKERGVIGIFCDAHNLPFRKGIADLVICSEVLEHLEEPSKAILSIFRIAGKSVLITFPNERVKNALGFRYPEHISDIRLEDLVYYANRLGYKTRLHKRLYFAFPASILDKVFRFTYQRLLLFSAFLSALSLILKELCLIKTEVVLFTKSKNEVESSSK</sequence>
<dbReference type="Pfam" id="PF08241">
    <property type="entry name" value="Methyltransf_11"/>
    <property type="match status" value="1"/>
</dbReference>
<evidence type="ECO:0000259" key="1">
    <source>
        <dbReference type="Pfam" id="PF08241"/>
    </source>
</evidence>
<dbReference type="AlphaFoldDB" id="A0A7J3YUX1"/>
<name>A0A7J3YUX1_9CREN</name>
<dbReference type="GO" id="GO:0008757">
    <property type="term" value="F:S-adenosylmethionine-dependent methyltransferase activity"/>
    <property type="evidence" value="ECO:0007669"/>
    <property type="project" value="InterPro"/>
</dbReference>
<evidence type="ECO:0000313" key="2">
    <source>
        <dbReference type="EMBL" id="HEH31496.1"/>
    </source>
</evidence>
<dbReference type="SUPFAM" id="SSF53335">
    <property type="entry name" value="S-adenosyl-L-methionine-dependent methyltransferases"/>
    <property type="match status" value="1"/>
</dbReference>
<dbReference type="Gene3D" id="3.40.50.150">
    <property type="entry name" value="Vaccinia Virus protein VP39"/>
    <property type="match status" value="1"/>
</dbReference>
<dbReference type="EMBL" id="DSLL01000047">
    <property type="protein sequence ID" value="HEH31496.1"/>
    <property type="molecule type" value="Genomic_DNA"/>
</dbReference>
<gene>
    <name evidence="3" type="ORF">ENM70_00515</name>
    <name evidence="2" type="ORF">ENP99_05260</name>
</gene>
<dbReference type="GO" id="GO:0032259">
    <property type="term" value="P:methylation"/>
    <property type="evidence" value="ECO:0007669"/>
    <property type="project" value="UniProtKB-KW"/>
</dbReference>
<dbReference type="EMBL" id="DRYU01000008">
    <property type="protein sequence ID" value="HHP92102.1"/>
    <property type="molecule type" value="Genomic_DNA"/>
</dbReference>
<reference evidence="3" key="1">
    <citation type="journal article" date="2020" name="mSystems">
        <title>Genome- and Community-Level Interaction Insights into Carbon Utilization and Element Cycling Functions of Hydrothermarchaeota in Hydrothermal Sediment.</title>
        <authorList>
            <person name="Zhou Z."/>
            <person name="Liu Y."/>
            <person name="Xu W."/>
            <person name="Pan J."/>
            <person name="Luo Z.H."/>
            <person name="Li M."/>
        </authorList>
    </citation>
    <scope>NUCLEOTIDE SEQUENCE [LARGE SCALE GENOMIC DNA]</scope>
    <source>
        <strain evidence="3">SpSt-1109</strain>
        <strain evidence="2">SpSt-27</strain>
    </source>
</reference>
<protein>
    <submittedName>
        <fullName evidence="3">Class I SAM-dependent methyltransferase</fullName>
    </submittedName>
</protein>
<organism evidence="3">
    <name type="scientific">Ignisphaera aggregans</name>
    <dbReference type="NCBI Taxonomy" id="334771"/>
    <lineage>
        <taxon>Archaea</taxon>
        <taxon>Thermoproteota</taxon>
        <taxon>Thermoprotei</taxon>
        <taxon>Desulfurococcales</taxon>
        <taxon>Desulfurococcaceae</taxon>
        <taxon>Ignisphaera</taxon>
    </lineage>
</organism>
<accession>A0A7J3YUX1</accession>
<comment type="caution">
    <text evidence="3">The sequence shown here is derived from an EMBL/GenBank/DDBJ whole genome shotgun (WGS) entry which is preliminary data.</text>
</comment>